<dbReference type="AlphaFoldDB" id="A0AA88M5K9"/>
<accession>A0AA88M5K9</accession>
<name>A0AA88M5K9_TACVA</name>
<dbReference type="EMBL" id="JAVHJS010000018">
    <property type="protein sequence ID" value="KAK2829245.1"/>
    <property type="molecule type" value="Genomic_DNA"/>
</dbReference>
<sequence>MNLSGEKHNGEELIFISGGHSVEVDSGNADTRHLLHMDSWGEENVTDGLNIQEEDKLSQKCAVRIIRQTTTTT</sequence>
<reference evidence="1" key="1">
    <citation type="submission" date="2023-08" db="EMBL/GenBank/DDBJ databases">
        <title>Pelteobagrus vachellii genome.</title>
        <authorList>
            <person name="Liu H."/>
        </authorList>
    </citation>
    <scope>NUCLEOTIDE SEQUENCE</scope>
    <source>
        <strain evidence="1">PRFRI_2022a</strain>
        <tissue evidence="1">Muscle</tissue>
    </source>
</reference>
<proteinExistence type="predicted"/>
<gene>
    <name evidence="1" type="ORF">Q7C36_017235</name>
</gene>
<protein>
    <submittedName>
        <fullName evidence="1">Uncharacterized protein</fullName>
    </submittedName>
</protein>
<dbReference type="Proteomes" id="UP001187315">
    <property type="component" value="Unassembled WGS sequence"/>
</dbReference>
<organism evidence="1 2">
    <name type="scientific">Tachysurus vachellii</name>
    <name type="common">Darkbarbel catfish</name>
    <name type="synonym">Pelteobagrus vachellii</name>
    <dbReference type="NCBI Taxonomy" id="175792"/>
    <lineage>
        <taxon>Eukaryota</taxon>
        <taxon>Metazoa</taxon>
        <taxon>Chordata</taxon>
        <taxon>Craniata</taxon>
        <taxon>Vertebrata</taxon>
        <taxon>Euteleostomi</taxon>
        <taxon>Actinopterygii</taxon>
        <taxon>Neopterygii</taxon>
        <taxon>Teleostei</taxon>
        <taxon>Ostariophysi</taxon>
        <taxon>Siluriformes</taxon>
        <taxon>Bagridae</taxon>
        <taxon>Tachysurus</taxon>
    </lineage>
</organism>
<comment type="caution">
    <text evidence="1">The sequence shown here is derived from an EMBL/GenBank/DDBJ whole genome shotgun (WGS) entry which is preliminary data.</text>
</comment>
<evidence type="ECO:0000313" key="1">
    <source>
        <dbReference type="EMBL" id="KAK2829245.1"/>
    </source>
</evidence>
<evidence type="ECO:0000313" key="2">
    <source>
        <dbReference type="Proteomes" id="UP001187315"/>
    </source>
</evidence>
<keyword evidence="2" id="KW-1185">Reference proteome</keyword>